<accession>A0A7R8WW44</accession>
<sequence>MMGFGIMGLGSILRCVSSVSWVLAPPQIRESHPAVLREYLTQEFASGHPPFLSPDVTETVTIAFPCHNLTGVGRTCRVSVGILKEKRIHLSLVTLTSCIPQCIIHRLLFQRG</sequence>
<feature type="non-terminal residue" evidence="1">
    <location>
        <position position="1"/>
    </location>
</feature>
<dbReference type="EMBL" id="OB678081">
    <property type="protein sequence ID" value="CAD7236308.1"/>
    <property type="molecule type" value="Genomic_DNA"/>
</dbReference>
<reference evidence="1" key="1">
    <citation type="submission" date="2020-11" db="EMBL/GenBank/DDBJ databases">
        <authorList>
            <person name="Tran Van P."/>
        </authorList>
    </citation>
    <scope>NUCLEOTIDE SEQUENCE</scope>
</reference>
<proteinExistence type="predicted"/>
<gene>
    <name evidence="1" type="ORF">CTOB1V02_LOCUS14123</name>
</gene>
<dbReference type="AlphaFoldDB" id="A0A7R8WW44"/>
<name>A0A7R8WW44_9CRUS</name>
<evidence type="ECO:0000313" key="1">
    <source>
        <dbReference type="EMBL" id="CAD7236308.1"/>
    </source>
</evidence>
<organism evidence="1">
    <name type="scientific">Cyprideis torosa</name>
    <dbReference type="NCBI Taxonomy" id="163714"/>
    <lineage>
        <taxon>Eukaryota</taxon>
        <taxon>Metazoa</taxon>
        <taxon>Ecdysozoa</taxon>
        <taxon>Arthropoda</taxon>
        <taxon>Crustacea</taxon>
        <taxon>Oligostraca</taxon>
        <taxon>Ostracoda</taxon>
        <taxon>Podocopa</taxon>
        <taxon>Podocopida</taxon>
        <taxon>Cytherocopina</taxon>
        <taxon>Cytheroidea</taxon>
        <taxon>Cytherideidae</taxon>
        <taxon>Cyprideis</taxon>
    </lineage>
</organism>
<protein>
    <submittedName>
        <fullName evidence="1">Uncharacterized protein</fullName>
    </submittedName>
</protein>